<dbReference type="GO" id="GO:0016740">
    <property type="term" value="F:transferase activity"/>
    <property type="evidence" value="ECO:0007669"/>
    <property type="project" value="UniProtKB-KW"/>
</dbReference>
<evidence type="ECO:0000256" key="1">
    <source>
        <dbReference type="ARBA" id="ARBA00009199"/>
    </source>
</evidence>
<proteinExistence type="inferred from homology"/>
<sequence>MPHAIGGGVTIPTDPALMEAEQLLGLYARRALSPVEALKAVMERVARMNPWVNAFAAMNPRALAQAGESEARWAAGRPMGPLDGVPCTVKDLLNLAGFPTRRGSRATEATPAGEDAPSVLGLKSAGAVILGKTTTTEFGWKSPGDCPLHGITRNPWNRERTPGGSSSGAGAAAAACFGPLHIGTDAGGSIRIPAAFCGVVGVKPSFGRVPQWPLGAFANVAVAGPMARSVRDAALMMNAMARHDLRDPFCLPDENRDWRDGIEEGVAGLRVAIVRRLGFEAPLDAEGEEALLQAARALEAAGAHVEEADPALPDTRAIFGRVWGVALARLVASIPEESRGLLDAGIMEVAERQSRMSAVDFLGADALRIEAAHAMARFHQRFDLVLTAATPTAAFAADQPTLHPETALWRDWAPWTFAFNLTRQPAISVPVGLDSEGMPRAVQVAAALYRDDLCFRAARSLEIALQVPSAPAL</sequence>
<dbReference type="EC" id="6.3.5.6" evidence="3"/>
<dbReference type="RefSeq" id="WP_184383233.1">
    <property type="nucleotide sequence ID" value="NZ_JACIDJ010000002.1"/>
</dbReference>
<evidence type="ECO:0000313" key="3">
    <source>
        <dbReference type="EMBL" id="MBB3898144.1"/>
    </source>
</evidence>
<name>A0A840AD30_9PROT</name>
<dbReference type="AlphaFoldDB" id="A0A840AD30"/>
<dbReference type="EMBL" id="JACIDJ010000002">
    <property type="protein sequence ID" value="MBB3898144.1"/>
    <property type="molecule type" value="Genomic_DNA"/>
</dbReference>
<keyword evidence="3" id="KW-0808">Transferase</keyword>
<dbReference type="Proteomes" id="UP000553193">
    <property type="component" value="Unassembled WGS sequence"/>
</dbReference>
<comment type="caution">
    <text evidence="3">The sequence shown here is derived from an EMBL/GenBank/DDBJ whole genome shotgun (WGS) entry which is preliminary data.</text>
</comment>
<evidence type="ECO:0000259" key="2">
    <source>
        <dbReference type="Pfam" id="PF01425"/>
    </source>
</evidence>
<dbReference type="GO" id="GO:0050567">
    <property type="term" value="F:glutaminyl-tRNA synthase (glutamine-hydrolyzing) activity"/>
    <property type="evidence" value="ECO:0007669"/>
    <property type="project" value="UniProtKB-EC"/>
</dbReference>
<gene>
    <name evidence="3" type="ORF">GGQ83_001581</name>
</gene>
<keyword evidence="4" id="KW-1185">Reference proteome</keyword>
<comment type="similarity">
    <text evidence="1">Belongs to the amidase family.</text>
</comment>
<keyword evidence="3" id="KW-0436">Ligase</keyword>
<protein>
    <submittedName>
        <fullName evidence="3">Aspartyl-tRNA(Asn)/glutamyl-tRNA(Gln) amidotransferase subunit A</fullName>
        <ecNumber evidence="3">6.3.5.6</ecNumber>
        <ecNumber evidence="3">6.3.5.7</ecNumber>
    </submittedName>
</protein>
<dbReference type="PANTHER" id="PTHR11895">
    <property type="entry name" value="TRANSAMIDASE"/>
    <property type="match status" value="1"/>
</dbReference>
<reference evidence="3 4" key="1">
    <citation type="submission" date="2020-08" db="EMBL/GenBank/DDBJ databases">
        <title>Genomic Encyclopedia of Type Strains, Phase IV (KMG-IV): sequencing the most valuable type-strain genomes for metagenomic binning, comparative biology and taxonomic classification.</title>
        <authorList>
            <person name="Goeker M."/>
        </authorList>
    </citation>
    <scope>NUCLEOTIDE SEQUENCE [LARGE SCALE GENOMIC DNA]</scope>
    <source>
        <strain evidence="3 4">DSM 19979</strain>
    </source>
</reference>
<accession>A0A840AD30</accession>
<evidence type="ECO:0000313" key="4">
    <source>
        <dbReference type="Proteomes" id="UP000553193"/>
    </source>
</evidence>
<dbReference type="InterPro" id="IPR023631">
    <property type="entry name" value="Amidase_dom"/>
</dbReference>
<dbReference type="Pfam" id="PF01425">
    <property type="entry name" value="Amidase"/>
    <property type="match status" value="1"/>
</dbReference>
<dbReference type="GO" id="GO:0050566">
    <property type="term" value="F:asparaginyl-tRNA synthase (glutamine-hydrolyzing) activity"/>
    <property type="evidence" value="ECO:0007669"/>
    <property type="project" value="UniProtKB-EC"/>
</dbReference>
<dbReference type="NCBIfam" id="NF004815">
    <property type="entry name" value="PRK06169.1"/>
    <property type="match status" value="1"/>
</dbReference>
<dbReference type="SUPFAM" id="SSF75304">
    <property type="entry name" value="Amidase signature (AS) enzymes"/>
    <property type="match status" value="1"/>
</dbReference>
<feature type="domain" description="Amidase" evidence="2">
    <location>
        <begin position="36"/>
        <end position="454"/>
    </location>
</feature>
<dbReference type="InterPro" id="IPR036928">
    <property type="entry name" value="AS_sf"/>
</dbReference>
<dbReference type="InterPro" id="IPR000120">
    <property type="entry name" value="Amidase"/>
</dbReference>
<dbReference type="Gene3D" id="3.90.1300.10">
    <property type="entry name" value="Amidase signature (AS) domain"/>
    <property type="match status" value="1"/>
</dbReference>
<dbReference type="EC" id="6.3.5.7" evidence="3"/>
<dbReference type="PANTHER" id="PTHR11895:SF7">
    <property type="entry name" value="GLUTAMYL-TRNA(GLN) AMIDOTRANSFERASE SUBUNIT A, MITOCHONDRIAL"/>
    <property type="match status" value="1"/>
</dbReference>
<organism evidence="3 4">
    <name type="scientific">Roseococcus suduntuyensis</name>
    <dbReference type="NCBI Taxonomy" id="455361"/>
    <lineage>
        <taxon>Bacteria</taxon>
        <taxon>Pseudomonadati</taxon>
        <taxon>Pseudomonadota</taxon>
        <taxon>Alphaproteobacteria</taxon>
        <taxon>Acetobacterales</taxon>
        <taxon>Roseomonadaceae</taxon>
        <taxon>Roseococcus</taxon>
    </lineage>
</organism>